<sequence length="236" mass="26140">MAASVSAATTSSFDDPGDWVHKALVNPHLPAEVLLSFRRRRPELEAEADEDADPSTSEAEKVLEWGKRIKRSRVMRLPRIAEAPLEEEPAVMKRRPSPQSPLDLCRSASASSNEKPEVVSRSPSLATAEACRIEVVAAPSIPASARIRRPAARKMTKLELQAVERTLLEERAKLRKQEIEDARRTADELRAHNHKLKQLRAELPKIAVPSSPPPRHKASVSLPDLNVPLPDCYSPS</sequence>
<dbReference type="PANTHER" id="PTHR35099:SF2">
    <property type="entry name" value="OS02G0182700 PROTEIN"/>
    <property type="match status" value="1"/>
</dbReference>
<gene>
    <name evidence="4" type="ORF">ZIOFF_011986</name>
    <name evidence="5" type="ORF">ZIOFF_011988</name>
    <name evidence="3" type="ORF">ZIOFF_015904</name>
</gene>
<evidence type="ECO:0000256" key="2">
    <source>
        <dbReference type="SAM" id="MobiDB-lite"/>
    </source>
</evidence>
<evidence type="ECO:0000313" key="3">
    <source>
        <dbReference type="EMBL" id="KAG6525931.1"/>
    </source>
</evidence>
<dbReference type="PANTHER" id="PTHR35099">
    <property type="entry name" value="OS02G0182700 PROTEIN"/>
    <property type="match status" value="1"/>
</dbReference>
<comment type="caution">
    <text evidence="4">The sequence shown here is derived from an EMBL/GenBank/DDBJ whole genome shotgun (WGS) entry which is preliminary data.</text>
</comment>
<name>A0A8J5M040_ZINOF</name>
<dbReference type="AlphaFoldDB" id="A0A8J5M040"/>
<accession>A0A8J5M040</accession>
<evidence type="ECO:0000256" key="1">
    <source>
        <dbReference type="SAM" id="Coils"/>
    </source>
</evidence>
<proteinExistence type="predicted"/>
<keyword evidence="6" id="KW-1185">Reference proteome</keyword>
<organism evidence="4 6">
    <name type="scientific">Zingiber officinale</name>
    <name type="common">Ginger</name>
    <name type="synonym">Amomum zingiber</name>
    <dbReference type="NCBI Taxonomy" id="94328"/>
    <lineage>
        <taxon>Eukaryota</taxon>
        <taxon>Viridiplantae</taxon>
        <taxon>Streptophyta</taxon>
        <taxon>Embryophyta</taxon>
        <taxon>Tracheophyta</taxon>
        <taxon>Spermatophyta</taxon>
        <taxon>Magnoliopsida</taxon>
        <taxon>Liliopsida</taxon>
        <taxon>Zingiberales</taxon>
        <taxon>Zingiberaceae</taxon>
        <taxon>Zingiber</taxon>
    </lineage>
</organism>
<evidence type="ECO:0000313" key="6">
    <source>
        <dbReference type="Proteomes" id="UP000734854"/>
    </source>
</evidence>
<dbReference type="EMBL" id="JACMSC010000004">
    <property type="protein sequence ID" value="KAG6525931.1"/>
    <property type="molecule type" value="Genomic_DNA"/>
</dbReference>
<feature type="region of interest" description="Disordered" evidence="2">
    <location>
        <begin position="84"/>
        <end position="121"/>
    </location>
</feature>
<dbReference type="EMBL" id="JACMSC010000003">
    <property type="protein sequence ID" value="KAG6529774.1"/>
    <property type="molecule type" value="Genomic_DNA"/>
</dbReference>
<keyword evidence="1" id="KW-0175">Coiled coil</keyword>
<protein>
    <submittedName>
        <fullName evidence="4">Uncharacterized protein</fullName>
    </submittedName>
</protein>
<dbReference type="EMBL" id="JACMSC010000003">
    <property type="protein sequence ID" value="KAG6529772.1"/>
    <property type="molecule type" value="Genomic_DNA"/>
</dbReference>
<dbReference type="Proteomes" id="UP000734854">
    <property type="component" value="Unassembled WGS sequence"/>
</dbReference>
<feature type="coiled-coil region" evidence="1">
    <location>
        <begin position="160"/>
        <end position="202"/>
    </location>
</feature>
<reference evidence="4 6" key="1">
    <citation type="submission" date="2020-08" db="EMBL/GenBank/DDBJ databases">
        <title>Plant Genome Project.</title>
        <authorList>
            <person name="Zhang R.-G."/>
        </authorList>
    </citation>
    <scope>NUCLEOTIDE SEQUENCE [LARGE SCALE GENOMIC DNA]</scope>
    <source>
        <tissue evidence="4">Rhizome</tissue>
    </source>
</reference>
<feature type="region of interest" description="Disordered" evidence="2">
    <location>
        <begin position="204"/>
        <end position="236"/>
    </location>
</feature>
<evidence type="ECO:0000313" key="5">
    <source>
        <dbReference type="EMBL" id="KAG6529774.1"/>
    </source>
</evidence>
<evidence type="ECO:0000313" key="4">
    <source>
        <dbReference type="EMBL" id="KAG6529772.1"/>
    </source>
</evidence>